<sequence length="83" mass="9415">MRHVYVKGVSTQTNKGGILITAFVSGNSILILVLTVLFIRERSRRKALEELLRQTINYWRNAYEANVGGGNIDPDHNNDARMQ</sequence>
<organism evidence="2 3">
    <name type="scientific">Mariniblastus fucicola</name>
    <dbReference type="NCBI Taxonomy" id="980251"/>
    <lineage>
        <taxon>Bacteria</taxon>
        <taxon>Pseudomonadati</taxon>
        <taxon>Planctomycetota</taxon>
        <taxon>Planctomycetia</taxon>
        <taxon>Pirellulales</taxon>
        <taxon>Pirellulaceae</taxon>
        <taxon>Mariniblastus</taxon>
    </lineage>
</organism>
<dbReference type="Proteomes" id="UP000322214">
    <property type="component" value="Chromosome"/>
</dbReference>
<evidence type="ECO:0000256" key="1">
    <source>
        <dbReference type="SAM" id="Phobius"/>
    </source>
</evidence>
<name>A0A5B9PH52_9BACT</name>
<keyword evidence="1" id="KW-0812">Transmembrane</keyword>
<dbReference type="EMBL" id="CP042912">
    <property type="protein sequence ID" value="QEG22033.1"/>
    <property type="molecule type" value="Genomic_DNA"/>
</dbReference>
<accession>A0A5B9PH52</accession>
<protein>
    <submittedName>
        <fullName evidence="2">Uncharacterized protein</fullName>
    </submittedName>
</protein>
<keyword evidence="3" id="KW-1185">Reference proteome</keyword>
<evidence type="ECO:0000313" key="2">
    <source>
        <dbReference type="EMBL" id="QEG22033.1"/>
    </source>
</evidence>
<keyword evidence="1" id="KW-1133">Transmembrane helix</keyword>
<reference evidence="2 3" key="1">
    <citation type="submission" date="2019-08" db="EMBL/GenBank/DDBJ databases">
        <title>Deep-cultivation of Planctomycetes and their phenomic and genomic characterization uncovers novel biology.</title>
        <authorList>
            <person name="Wiegand S."/>
            <person name="Jogler M."/>
            <person name="Boedeker C."/>
            <person name="Pinto D."/>
            <person name="Vollmers J."/>
            <person name="Rivas-Marin E."/>
            <person name="Kohn T."/>
            <person name="Peeters S.H."/>
            <person name="Heuer A."/>
            <person name="Rast P."/>
            <person name="Oberbeckmann S."/>
            <person name="Bunk B."/>
            <person name="Jeske O."/>
            <person name="Meyerdierks A."/>
            <person name="Storesund J.E."/>
            <person name="Kallscheuer N."/>
            <person name="Luecker S."/>
            <person name="Lage O.M."/>
            <person name="Pohl T."/>
            <person name="Merkel B.J."/>
            <person name="Hornburger P."/>
            <person name="Mueller R.-W."/>
            <person name="Bruemmer F."/>
            <person name="Labrenz M."/>
            <person name="Spormann A.M."/>
            <person name="Op den Camp H."/>
            <person name="Overmann J."/>
            <person name="Amann R."/>
            <person name="Jetten M.S.M."/>
            <person name="Mascher T."/>
            <person name="Medema M.H."/>
            <person name="Devos D.P."/>
            <person name="Kaster A.-K."/>
            <person name="Ovreas L."/>
            <person name="Rohde M."/>
            <person name="Galperin M.Y."/>
            <person name="Jogler C."/>
        </authorList>
    </citation>
    <scope>NUCLEOTIDE SEQUENCE [LARGE SCALE GENOMIC DNA]</scope>
    <source>
        <strain evidence="2 3">FC18</strain>
    </source>
</reference>
<proteinExistence type="predicted"/>
<feature type="transmembrane region" description="Helical" evidence="1">
    <location>
        <begin position="18"/>
        <end position="39"/>
    </location>
</feature>
<evidence type="ECO:0000313" key="3">
    <source>
        <dbReference type="Proteomes" id="UP000322214"/>
    </source>
</evidence>
<gene>
    <name evidence="2" type="ORF">MFFC18_18940</name>
</gene>
<dbReference type="KEGG" id="mff:MFFC18_18940"/>
<dbReference type="STRING" id="980251.GCA_001642875_05075"/>
<keyword evidence="1" id="KW-0472">Membrane</keyword>
<dbReference type="AlphaFoldDB" id="A0A5B9PH52"/>